<dbReference type="InterPro" id="IPR012338">
    <property type="entry name" value="Beta-lactam/transpept-like"/>
</dbReference>
<dbReference type="RefSeq" id="WP_390363461.1">
    <property type="nucleotide sequence ID" value="NZ_JBHTKJ010000046.1"/>
</dbReference>
<accession>A0ABW3LQX5</accession>
<reference evidence="4" key="1">
    <citation type="journal article" date="2019" name="Int. J. Syst. Evol. Microbiol.">
        <title>The Global Catalogue of Microorganisms (GCM) 10K type strain sequencing project: providing services to taxonomists for standard genome sequencing and annotation.</title>
        <authorList>
            <consortium name="The Broad Institute Genomics Platform"/>
            <consortium name="The Broad Institute Genome Sequencing Center for Infectious Disease"/>
            <person name="Wu L."/>
            <person name="Ma J."/>
        </authorList>
    </citation>
    <scope>NUCLEOTIDE SEQUENCE [LARGE SCALE GENOMIC DNA]</scope>
    <source>
        <strain evidence="4">CCUG 56754</strain>
    </source>
</reference>
<feature type="domain" description="Beta-lactamase-related" evidence="2">
    <location>
        <begin position="5"/>
        <end position="331"/>
    </location>
</feature>
<keyword evidence="1 3" id="KW-0378">Hydrolase</keyword>
<dbReference type="Gene3D" id="3.40.710.10">
    <property type="entry name" value="DD-peptidase/beta-lactamase superfamily"/>
    <property type="match status" value="1"/>
</dbReference>
<keyword evidence="4" id="KW-1185">Reference proteome</keyword>
<protein>
    <submittedName>
        <fullName evidence="3">Serine hydrolase domain-containing protein</fullName>
        <ecNumber evidence="3">3.-.-.-</ecNumber>
    </submittedName>
</protein>
<dbReference type="EC" id="3.-.-.-" evidence="3"/>
<dbReference type="InterPro" id="IPR001466">
    <property type="entry name" value="Beta-lactam-related"/>
</dbReference>
<dbReference type="GO" id="GO:0016787">
    <property type="term" value="F:hydrolase activity"/>
    <property type="evidence" value="ECO:0007669"/>
    <property type="project" value="UniProtKB-KW"/>
</dbReference>
<dbReference type="PANTHER" id="PTHR43283:SF11">
    <property type="entry name" value="BETA-LACTAMASE-RELATED DOMAIN-CONTAINING PROTEIN"/>
    <property type="match status" value="1"/>
</dbReference>
<organism evidence="3 4">
    <name type="scientific">Virgibacillus byunsanensis</name>
    <dbReference type="NCBI Taxonomy" id="570945"/>
    <lineage>
        <taxon>Bacteria</taxon>
        <taxon>Bacillati</taxon>
        <taxon>Bacillota</taxon>
        <taxon>Bacilli</taxon>
        <taxon>Bacillales</taxon>
        <taxon>Bacillaceae</taxon>
        <taxon>Virgibacillus</taxon>
    </lineage>
</organism>
<gene>
    <name evidence="3" type="ORF">ACFQ3N_15265</name>
</gene>
<dbReference type="SUPFAM" id="SSF56601">
    <property type="entry name" value="beta-lactamase/transpeptidase-like"/>
    <property type="match status" value="1"/>
</dbReference>
<evidence type="ECO:0000313" key="3">
    <source>
        <dbReference type="EMBL" id="MFD1039746.1"/>
    </source>
</evidence>
<evidence type="ECO:0000259" key="2">
    <source>
        <dbReference type="Pfam" id="PF00144"/>
    </source>
</evidence>
<dbReference type="InterPro" id="IPR050789">
    <property type="entry name" value="Diverse_Enzym_Activities"/>
</dbReference>
<sequence length="351" mass="39522">MFNNIDSIFKKYMSEDFFTGGVCSISVNGKNVFHRAYGVSNINDKNPCEQETVFDLASLTKLVTSTIILKMNNENVLSLSSRLEDCLPQTKRNKLLAPITIKQLLTHSSGLKAWHSFYSHIPGDTVFNILNHIEITHNKGNEVVYSDLNFILLGEVIKHRYHDSLQGVVQKQLVEPLGLKTLTYNPSDQENIAATEFGNRIEKKMCRERNFYFTNWRDEEVPMIGEVNDGNAYYFFGGESGHAGIFSNVKDIVALGELYVKGGVHNGKELISKELIEESLTVQVGKRGLGWEVSDIYPEGFGHTGFTGTALWVEPKRKLTVGLLTNRLNVAAPKNVNPFRKEVFNDILKDI</sequence>
<evidence type="ECO:0000313" key="4">
    <source>
        <dbReference type="Proteomes" id="UP001597040"/>
    </source>
</evidence>
<dbReference type="PANTHER" id="PTHR43283">
    <property type="entry name" value="BETA-LACTAMASE-RELATED"/>
    <property type="match status" value="1"/>
</dbReference>
<dbReference type="Pfam" id="PF00144">
    <property type="entry name" value="Beta-lactamase"/>
    <property type="match status" value="1"/>
</dbReference>
<proteinExistence type="predicted"/>
<dbReference type="Proteomes" id="UP001597040">
    <property type="component" value="Unassembled WGS sequence"/>
</dbReference>
<comment type="caution">
    <text evidence="3">The sequence shown here is derived from an EMBL/GenBank/DDBJ whole genome shotgun (WGS) entry which is preliminary data.</text>
</comment>
<dbReference type="EMBL" id="JBHTKJ010000046">
    <property type="protein sequence ID" value="MFD1039746.1"/>
    <property type="molecule type" value="Genomic_DNA"/>
</dbReference>
<name>A0ABW3LQX5_9BACI</name>
<evidence type="ECO:0000256" key="1">
    <source>
        <dbReference type="ARBA" id="ARBA00022801"/>
    </source>
</evidence>